<evidence type="ECO:0000256" key="1">
    <source>
        <dbReference type="SAM" id="MobiDB-lite"/>
    </source>
</evidence>
<reference evidence="3" key="1">
    <citation type="submission" date="2023-03" db="EMBL/GenBank/DDBJ databases">
        <title>Massive genome expansion in bonnet fungi (Mycena s.s.) driven by repeated elements and novel gene families across ecological guilds.</title>
        <authorList>
            <consortium name="Lawrence Berkeley National Laboratory"/>
            <person name="Harder C.B."/>
            <person name="Miyauchi S."/>
            <person name="Viragh M."/>
            <person name="Kuo A."/>
            <person name="Thoen E."/>
            <person name="Andreopoulos B."/>
            <person name="Lu D."/>
            <person name="Skrede I."/>
            <person name="Drula E."/>
            <person name="Henrissat B."/>
            <person name="Morin E."/>
            <person name="Kohler A."/>
            <person name="Barry K."/>
            <person name="LaButti K."/>
            <person name="Morin E."/>
            <person name="Salamov A."/>
            <person name="Lipzen A."/>
            <person name="Mereny Z."/>
            <person name="Hegedus B."/>
            <person name="Baldrian P."/>
            <person name="Stursova M."/>
            <person name="Weitz H."/>
            <person name="Taylor A."/>
            <person name="Grigoriev I.V."/>
            <person name="Nagy L.G."/>
            <person name="Martin F."/>
            <person name="Kauserud H."/>
        </authorList>
    </citation>
    <scope>NUCLEOTIDE SEQUENCE</scope>
    <source>
        <strain evidence="3">CBHHK182m</strain>
    </source>
</reference>
<dbReference type="GO" id="GO:0008270">
    <property type="term" value="F:zinc ion binding"/>
    <property type="evidence" value="ECO:0007669"/>
    <property type="project" value="InterPro"/>
</dbReference>
<evidence type="ECO:0000313" key="4">
    <source>
        <dbReference type="Proteomes" id="UP001215598"/>
    </source>
</evidence>
<dbReference type="EMBL" id="JARKIB010000245">
    <property type="protein sequence ID" value="KAJ7720033.1"/>
    <property type="molecule type" value="Genomic_DNA"/>
</dbReference>
<dbReference type="AlphaFoldDB" id="A0AAD7HGK4"/>
<dbReference type="PROSITE" id="PS51257">
    <property type="entry name" value="PROKAR_LIPOPROTEIN"/>
    <property type="match status" value="1"/>
</dbReference>
<comment type="caution">
    <text evidence="3">The sequence shown here is derived from an EMBL/GenBank/DDBJ whole genome shotgun (WGS) entry which is preliminary data.</text>
</comment>
<dbReference type="SUPFAM" id="SSF57701">
    <property type="entry name" value="Zn2/Cys6 DNA-binding domain"/>
    <property type="match status" value="1"/>
</dbReference>
<gene>
    <name evidence="3" type="ORF">B0H16DRAFT_392335</name>
</gene>
<sequence>MHGSSRFIVTAPSSTAPQSILGCAPGKPAKNAGTREAKCSGDHPACARCVGRGLKCEYAKEGRVRGPNKPKSRANSTASSLSPLSRTPAPLPPYGDDSFVDIKMKRRRRATTMGSIGGSGIKLEPLSSCMPLGLPSSSSHHGGLDLPLAASKRFSLPASLSNPPSILPSSSLHALPLHTLSSAYDYHGAGRRVFLLLSVHRFAPRELGPVVCTAPLS</sequence>
<dbReference type="InterPro" id="IPR001138">
    <property type="entry name" value="Zn2Cys6_DnaBD"/>
</dbReference>
<evidence type="ECO:0000313" key="3">
    <source>
        <dbReference type="EMBL" id="KAJ7720033.1"/>
    </source>
</evidence>
<dbReference type="Gene3D" id="4.10.240.10">
    <property type="entry name" value="Zn(2)-C6 fungal-type DNA-binding domain"/>
    <property type="match status" value="1"/>
</dbReference>
<keyword evidence="4" id="KW-1185">Reference proteome</keyword>
<dbReference type="Pfam" id="PF00172">
    <property type="entry name" value="Zn_clus"/>
    <property type="match status" value="1"/>
</dbReference>
<dbReference type="InterPro" id="IPR036864">
    <property type="entry name" value="Zn2-C6_fun-type_DNA-bd_sf"/>
</dbReference>
<feature type="domain" description="Zn(2)-C6 fungal-type" evidence="2">
    <location>
        <begin position="37"/>
        <end position="60"/>
    </location>
</feature>
<accession>A0AAD7HGK4</accession>
<feature type="region of interest" description="Disordered" evidence="1">
    <location>
        <begin position="63"/>
        <end position="98"/>
    </location>
</feature>
<name>A0AAD7HGK4_9AGAR</name>
<dbReference type="GO" id="GO:0000981">
    <property type="term" value="F:DNA-binding transcription factor activity, RNA polymerase II-specific"/>
    <property type="evidence" value="ECO:0007669"/>
    <property type="project" value="InterPro"/>
</dbReference>
<protein>
    <recommendedName>
        <fullName evidence="2">Zn(2)-C6 fungal-type domain-containing protein</fullName>
    </recommendedName>
</protein>
<feature type="compositionally biased region" description="Polar residues" evidence="1">
    <location>
        <begin position="73"/>
        <end position="85"/>
    </location>
</feature>
<evidence type="ECO:0000259" key="2">
    <source>
        <dbReference type="Pfam" id="PF00172"/>
    </source>
</evidence>
<proteinExistence type="predicted"/>
<dbReference type="Proteomes" id="UP001215598">
    <property type="component" value="Unassembled WGS sequence"/>
</dbReference>
<organism evidence="3 4">
    <name type="scientific">Mycena metata</name>
    <dbReference type="NCBI Taxonomy" id="1033252"/>
    <lineage>
        <taxon>Eukaryota</taxon>
        <taxon>Fungi</taxon>
        <taxon>Dikarya</taxon>
        <taxon>Basidiomycota</taxon>
        <taxon>Agaricomycotina</taxon>
        <taxon>Agaricomycetes</taxon>
        <taxon>Agaricomycetidae</taxon>
        <taxon>Agaricales</taxon>
        <taxon>Marasmiineae</taxon>
        <taxon>Mycenaceae</taxon>
        <taxon>Mycena</taxon>
    </lineage>
</organism>
<dbReference type="CDD" id="cd00067">
    <property type="entry name" value="GAL4"/>
    <property type="match status" value="1"/>
</dbReference>